<reference evidence="3 4" key="2">
    <citation type="submission" date="2016-08" db="EMBL/GenBank/DDBJ databases">
        <title>Pervasive Adenine N6-methylation of Active Genes in Fungi.</title>
        <authorList>
            <consortium name="DOE Joint Genome Institute"/>
            <person name="Mondo S.J."/>
            <person name="Dannebaum R.O."/>
            <person name="Kuo R.C."/>
            <person name="Labutti K."/>
            <person name="Haridas S."/>
            <person name="Kuo A."/>
            <person name="Salamov A."/>
            <person name="Ahrendt S.R."/>
            <person name="Lipzen A."/>
            <person name="Sullivan W."/>
            <person name="Andreopoulos W.B."/>
            <person name="Clum A."/>
            <person name="Lindquist E."/>
            <person name="Daum C."/>
            <person name="Ramamoorthy G.K."/>
            <person name="Gryganskyi A."/>
            <person name="Culley D."/>
            <person name="Magnuson J.K."/>
            <person name="James T.Y."/>
            <person name="O'Malley M.A."/>
            <person name="Stajich J.E."/>
            <person name="Spatafora J.W."/>
            <person name="Visel A."/>
            <person name="Grigoriev I.V."/>
        </authorList>
    </citation>
    <scope>NUCLEOTIDE SEQUENCE [LARGE SCALE GENOMIC DNA]</scope>
    <source>
        <strain evidence="3 4">S4</strain>
    </source>
</reference>
<feature type="transmembrane region" description="Helical" evidence="2">
    <location>
        <begin position="56"/>
        <end position="77"/>
    </location>
</feature>
<sequence>MSAAAPPPASPEVEIINKIVKIGEIATQPITDKWFYWAMLTFILHHRDWKYANFDIAMLMWIVHSLSAIYSKLMNYLNNGMNSKLSSEQKWKTIESPSFLLSYLSEVIGDWYVVFILKQIVSRRKYGLAALCCLASSIVKILIGIKLVSGYDSCDKIPQGKSCFTESQFWKEYQYLECVNVLTTFIYYGVCLFILLRTKDEYESQKRLNPSSYTLVKRFRRDSKYRMILSCIFALVSCVFGLPFVYDTLVSRKFEFRLEVTREAVMSLTYYMIYIDQILKSEQKGGQAFRSTSNGNSTSNYSSGNHTHNTQKIGFSSKGALDSSKIHDMNDYGATPWNNNSGNYNINNNYNNYSSNNNNFSNYSNY</sequence>
<keyword evidence="2" id="KW-0812">Transmembrane</keyword>
<dbReference type="OrthoDB" id="2135479at2759"/>
<organism evidence="3 4">
    <name type="scientific">Anaeromyces robustus</name>
    <dbReference type="NCBI Taxonomy" id="1754192"/>
    <lineage>
        <taxon>Eukaryota</taxon>
        <taxon>Fungi</taxon>
        <taxon>Fungi incertae sedis</taxon>
        <taxon>Chytridiomycota</taxon>
        <taxon>Chytridiomycota incertae sedis</taxon>
        <taxon>Neocallimastigomycetes</taxon>
        <taxon>Neocallimastigales</taxon>
        <taxon>Neocallimastigaceae</taxon>
        <taxon>Anaeromyces</taxon>
    </lineage>
</organism>
<protein>
    <submittedName>
        <fullName evidence="3">Uncharacterized protein</fullName>
    </submittedName>
</protein>
<evidence type="ECO:0000256" key="1">
    <source>
        <dbReference type="SAM" id="MobiDB-lite"/>
    </source>
</evidence>
<dbReference type="EMBL" id="MCFG01000665">
    <property type="protein sequence ID" value="ORX63255.1"/>
    <property type="molecule type" value="Genomic_DNA"/>
</dbReference>
<keyword evidence="2" id="KW-1133">Transmembrane helix</keyword>
<proteinExistence type="predicted"/>
<reference evidence="3 4" key="1">
    <citation type="submission" date="2016-08" db="EMBL/GenBank/DDBJ databases">
        <title>A Parts List for Fungal Cellulosomes Revealed by Comparative Genomics.</title>
        <authorList>
            <consortium name="DOE Joint Genome Institute"/>
            <person name="Haitjema C.H."/>
            <person name="Gilmore S.P."/>
            <person name="Henske J.K."/>
            <person name="Solomon K.V."/>
            <person name="De Groot R."/>
            <person name="Kuo A."/>
            <person name="Mondo S.J."/>
            <person name="Salamov A.A."/>
            <person name="Labutti K."/>
            <person name="Zhao Z."/>
            <person name="Chiniquy J."/>
            <person name="Barry K."/>
            <person name="Brewer H.M."/>
            <person name="Purvine S.O."/>
            <person name="Wright A.T."/>
            <person name="Boxma B."/>
            <person name="Van Alen T."/>
            <person name="Hackstein J.H."/>
            <person name="Baker S.E."/>
            <person name="Grigoriev I.V."/>
            <person name="O'Malley M.A."/>
        </authorList>
    </citation>
    <scope>NUCLEOTIDE SEQUENCE [LARGE SCALE GENOMIC DNA]</scope>
    <source>
        <strain evidence="3 4">S4</strain>
    </source>
</reference>
<comment type="caution">
    <text evidence="3">The sequence shown here is derived from an EMBL/GenBank/DDBJ whole genome shotgun (WGS) entry which is preliminary data.</text>
</comment>
<feature type="transmembrane region" description="Helical" evidence="2">
    <location>
        <begin position="126"/>
        <end position="145"/>
    </location>
</feature>
<feature type="compositionally biased region" description="Low complexity" evidence="1">
    <location>
        <begin position="291"/>
        <end position="308"/>
    </location>
</feature>
<dbReference type="Proteomes" id="UP000193944">
    <property type="component" value="Unassembled WGS sequence"/>
</dbReference>
<accession>A0A1Y1VQC7</accession>
<feature type="region of interest" description="Disordered" evidence="1">
    <location>
        <begin position="289"/>
        <end position="308"/>
    </location>
</feature>
<keyword evidence="4" id="KW-1185">Reference proteome</keyword>
<feature type="transmembrane region" description="Helical" evidence="2">
    <location>
        <begin position="227"/>
        <end position="246"/>
    </location>
</feature>
<gene>
    <name evidence="3" type="ORF">BCR32DRAFT_273493</name>
</gene>
<evidence type="ECO:0000256" key="2">
    <source>
        <dbReference type="SAM" id="Phobius"/>
    </source>
</evidence>
<dbReference type="AlphaFoldDB" id="A0A1Y1VQC7"/>
<name>A0A1Y1VQC7_9FUNG</name>
<evidence type="ECO:0000313" key="4">
    <source>
        <dbReference type="Proteomes" id="UP000193944"/>
    </source>
</evidence>
<feature type="transmembrane region" description="Helical" evidence="2">
    <location>
        <begin position="174"/>
        <end position="196"/>
    </location>
</feature>
<evidence type="ECO:0000313" key="3">
    <source>
        <dbReference type="EMBL" id="ORX63255.1"/>
    </source>
</evidence>
<keyword evidence="2" id="KW-0472">Membrane</keyword>